<reference evidence="3 4" key="1">
    <citation type="submission" date="2015-11" db="EMBL/GenBank/DDBJ databases">
        <title>Expanding the genomic diversity of Burkholderia species for the development of highly accurate diagnostics.</title>
        <authorList>
            <person name="Sahl J."/>
            <person name="Keim P."/>
            <person name="Wagner D."/>
        </authorList>
    </citation>
    <scope>NUCLEOTIDE SEQUENCE [LARGE SCALE GENOMIC DNA]</scope>
    <source>
        <strain evidence="3 4">MSMB1301WGS</strain>
    </source>
</reference>
<dbReference type="RefSeq" id="WP_060110713.1">
    <property type="nucleotide sequence ID" value="NZ_LPEQ01000145.1"/>
</dbReference>
<dbReference type="GO" id="GO:0005975">
    <property type="term" value="P:carbohydrate metabolic process"/>
    <property type="evidence" value="ECO:0007669"/>
    <property type="project" value="InterPro"/>
</dbReference>
<evidence type="ECO:0000256" key="2">
    <source>
        <dbReference type="ARBA" id="ARBA00023235"/>
    </source>
</evidence>
<dbReference type="CDD" id="cd00249">
    <property type="entry name" value="AGE"/>
    <property type="match status" value="1"/>
</dbReference>
<dbReference type="InterPro" id="IPR012341">
    <property type="entry name" value="6hp_glycosidase-like_sf"/>
</dbReference>
<dbReference type="AlphaFoldDB" id="A0A106EDM5"/>
<evidence type="ECO:0000256" key="1">
    <source>
        <dbReference type="ARBA" id="ARBA00008558"/>
    </source>
</evidence>
<dbReference type="InterPro" id="IPR034116">
    <property type="entry name" value="AGE_dom"/>
</dbReference>
<organism evidence="3 4">
    <name type="scientific">Burkholderia territorii</name>
    <dbReference type="NCBI Taxonomy" id="1503055"/>
    <lineage>
        <taxon>Bacteria</taxon>
        <taxon>Pseudomonadati</taxon>
        <taxon>Pseudomonadota</taxon>
        <taxon>Betaproteobacteria</taxon>
        <taxon>Burkholderiales</taxon>
        <taxon>Burkholderiaceae</taxon>
        <taxon>Burkholderia</taxon>
        <taxon>Burkholderia cepacia complex</taxon>
    </lineage>
</organism>
<dbReference type="PANTHER" id="PTHR15108">
    <property type="entry name" value="N-ACYLGLUCOSAMINE-2-EPIMERASE"/>
    <property type="match status" value="1"/>
</dbReference>
<dbReference type="Pfam" id="PF07221">
    <property type="entry name" value="GlcNAc_2-epim"/>
    <property type="match status" value="1"/>
</dbReference>
<gene>
    <name evidence="3" type="ORF">WT27_21440</name>
</gene>
<dbReference type="EMBL" id="LPEQ01000145">
    <property type="protein sequence ID" value="KVV36490.1"/>
    <property type="molecule type" value="Genomic_DNA"/>
</dbReference>
<name>A0A106EDM5_9BURK</name>
<comment type="similarity">
    <text evidence="1">Belongs to the N-acylglucosamine 2-epimerase family.</text>
</comment>
<accession>A0A106EDM5</accession>
<proteinExistence type="inferred from homology"/>
<dbReference type="Proteomes" id="UP000062317">
    <property type="component" value="Unassembled WGS sequence"/>
</dbReference>
<sequence>MNMPPVQSRTAAPAAHAQAAPFVASFRDPSFLLSHVEDTLRFYAPNVLDPTGGFYHYFRDDGSVYNRTSRHLVSSCRFVFNYAMAYRHFGDPRHLEYARHGLRFLRDAHWDETLQGYDWELDWRDGAKRATLDGTRHCYGLAFVLLAAAHATMAGIDEARPLIASTYELAEHRFWDPAAGLYADDATPNWNVSSYRGQNANMHMTEALLAAYEATGHLTYLDRAEKLATNITQRQAALSGGLVWEHYHADWSVDWDYNKEDSSNIFRPWGFQPGHQTEWAKLLLILERHRSLDWLVPRAAELFDAALAHAWDADHGGLCYGFGPDFTICDHNKYFWVQAETFAAAAMLGARTGSERFWDWYDEIWRYSWAHFVDHRYGAWFRILTCDNRKYSDEKSPAGKTDYHTMGACYDVLATLARASRSEPTQ</sequence>
<dbReference type="Gene3D" id="1.50.10.10">
    <property type="match status" value="1"/>
</dbReference>
<keyword evidence="2" id="KW-0413">Isomerase</keyword>
<comment type="caution">
    <text evidence="3">The sequence shown here is derived from an EMBL/GenBank/DDBJ whole genome shotgun (WGS) entry which is preliminary data.</text>
</comment>
<evidence type="ECO:0000313" key="3">
    <source>
        <dbReference type="EMBL" id="KVV36490.1"/>
    </source>
</evidence>
<dbReference type="InterPro" id="IPR008928">
    <property type="entry name" value="6-hairpin_glycosidase_sf"/>
</dbReference>
<protein>
    <submittedName>
        <fullName evidence="3">N-acylglucosamine 2-epimerase</fullName>
    </submittedName>
</protein>
<dbReference type="GO" id="GO:0016853">
    <property type="term" value="F:isomerase activity"/>
    <property type="evidence" value="ECO:0007669"/>
    <property type="project" value="UniProtKB-KW"/>
</dbReference>
<dbReference type="InterPro" id="IPR010819">
    <property type="entry name" value="AGE/CE"/>
</dbReference>
<dbReference type="SUPFAM" id="SSF48208">
    <property type="entry name" value="Six-hairpin glycosidases"/>
    <property type="match status" value="1"/>
</dbReference>
<dbReference type="FunFam" id="1.50.10.10:FF:000057">
    <property type="entry name" value="N-acylglucosamine 2-epimerase"/>
    <property type="match status" value="1"/>
</dbReference>
<keyword evidence="4" id="KW-1185">Reference proteome</keyword>
<evidence type="ECO:0000313" key="4">
    <source>
        <dbReference type="Proteomes" id="UP000062317"/>
    </source>
</evidence>